<proteinExistence type="predicted"/>
<keyword evidence="2" id="KW-1185">Reference proteome</keyword>
<gene>
    <name evidence="1" type="ORF">PN838_21540</name>
</gene>
<organism evidence="1 2">
    <name type="scientific">Psychrosphaera algicola</name>
    <dbReference type="NCBI Taxonomy" id="3023714"/>
    <lineage>
        <taxon>Bacteria</taxon>
        <taxon>Pseudomonadati</taxon>
        <taxon>Pseudomonadota</taxon>
        <taxon>Gammaproteobacteria</taxon>
        <taxon>Alteromonadales</taxon>
        <taxon>Pseudoalteromonadaceae</taxon>
        <taxon>Psychrosphaera</taxon>
    </lineage>
</organism>
<name>A0ABT5FI47_9GAMM</name>
<evidence type="ECO:0000313" key="1">
    <source>
        <dbReference type="EMBL" id="MDC2890853.1"/>
    </source>
</evidence>
<reference evidence="1 2" key="1">
    <citation type="submission" date="2023-01" db="EMBL/GenBank/DDBJ databases">
        <title>Psychrosphaera sp. nov., isolated from marine algae.</title>
        <authorList>
            <person name="Bayburt H."/>
            <person name="Choi B.J."/>
            <person name="Kim J.M."/>
            <person name="Choi D.G."/>
            <person name="Jeon C.O."/>
        </authorList>
    </citation>
    <scope>NUCLEOTIDE SEQUENCE [LARGE SCALE GENOMIC DNA]</scope>
    <source>
        <strain evidence="1 2">G1-22</strain>
    </source>
</reference>
<dbReference type="EMBL" id="JAQOMS010000002">
    <property type="protein sequence ID" value="MDC2890853.1"/>
    <property type="molecule type" value="Genomic_DNA"/>
</dbReference>
<dbReference type="Proteomes" id="UP001528411">
    <property type="component" value="Unassembled WGS sequence"/>
</dbReference>
<sequence length="52" mass="6147">MEVVSIEEYKKALYQPAANSRKIAFVRDIQSRLEKLTPYCEQQPYNKQKPES</sequence>
<protein>
    <submittedName>
        <fullName evidence="1">Uncharacterized protein</fullName>
    </submittedName>
</protein>
<accession>A0ABT5FI47</accession>
<dbReference type="RefSeq" id="WP_272181932.1">
    <property type="nucleotide sequence ID" value="NZ_JAQOMS010000002.1"/>
</dbReference>
<evidence type="ECO:0000313" key="2">
    <source>
        <dbReference type="Proteomes" id="UP001528411"/>
    </source>
</evidence>
<comment type="caution">
    <text evidence="1">The sequence shown here is derived from an EMBL/GenBank/DDBJ whole genome shotgun (WGS) entry which is preliminary data.</text>
</comment>